<dbReference type="PROSITE" id="PS50835">
    <property type="entry name" value="IG_LIKE"/>
    <property type="match status" value="1"/>
</dbReference>
<dbReference type="HOGENOM" id="CLU_1307331_0_0_1"/>
<dbReference type="Ensembl" id="ENSCSAVT00000002557.1">
    <property type="protein sequence ID" value="ENSCSAVP00000002516.1"/>
    <property type="gene ID" value="ENSCSAVG00000001485.1"/>
</dbReference>
<proteinExistence type="predicted"/>
<evidence type="ECO:0000259" key="2">
    <source>
        <dbReference type="PROSITE" id="PS50835"/>
    </source>
</evidence>
<dbReference type="STRING" id="51511.ENSCSAVP00000002516"/>
<reference evidence="4" key="1">
    <citation type="submission" date="2003-08" db="EMBL/GenBank/DDBJ databases">
        <authorList>
            <person name="Birren B."/>
            <person name="Nusbaum C."/>
            <person name="Abebe A."/>
            <person name="Abouelleil A."/>
            <person name="Adekoya E."/>
            <person name="Ait-zahra M."/>
            <person name="Allen N."/>
            <person name="Allen T."/>
            <person name="An P."/>
            <person name="Anderson M."/>
            <person name="Anderson S."/>
            <person name="Arachchi H."/>
            <person name="Armbruster J."/>
            <person name="Bachantsang P."/>
            <person name="Baldwin J."/>
            <person name="Barry A."/>
            <person name="Bayul T."/>
            <person name="Blitshsteyn B."/>
            <person name="Bloom T."/>
            <person name="Blye J."/>
            <person name="Boguslavskiy L."/>
            <person name="Borowsky M."/>
            <person name="Boukhgalter B."/>
            <person name="Brunache A."/>
            <person name="Butler J."/>
            <person name="Calixte N."/>
            <person name="Calvo S."/>
            <person name="Camarata J."/>
            <person name="Campo K."/>
            <person name="Chang J."/>
            <person name="Cheshatsang Y."/>
            <person name="Citroen M."/>
            <person name="Collymore A."/>
            <person name="Considine T."/>
            <person name="Cook A."/>
            <person name="Cooke P."/>
            <person name="Corum B."/>
            <person name="Cuomo C."/>
            <person name="David R."/>
            <person name="Dawoe T."/>
            <person name="Degray S."/>
            <person name="Dodge S."/>
            <person name="Dooley K."/>
            <person name="Dorje P."/>
            <person name="Dorjee K."/>
            <person name="Dorris L."/>
            <person name="Duffey N."/>
            <person name="Dupes A."/>
            <person name="Elkins T."/>
            <person name="Engels R."/>
            <person name="Erickson J."/>
            <person name="Farina A."/>
            <person name="Faro S."/>
            <person name="Ferreira P."/>
            <person name="Fischer H."/>
            <person name="Fitzgerald M."/>
            <person name="Foley K."/>
            <person name="Gage D."/>
            <person name="Galagan J."/>
            <person name="Gearin G."/>
            <person name="Gnerre S."/>
            <person name="Gnirke A."/>
            <person name="Goyette A."/>
            <person name="Graham J."/>
            <person name="Grandbois E."/>
            <person name="Gyaltsen K."/>
            <person name="Hafez N."/>
            <person name="Hagopian D."/>
            <person name="Hagos B."/>
            <person name="Hall J."/>
            <person name="Hatcher B."/>
            <person name="Heller A."/>
            <person name="Higgins H."/>
            <person name="Honan T."/>
            <person name="Horn A."/>
            <person name="Houde N."/>
            <person name="Hughes L."/>
            <person name="Hulme W."/>
            <person name="Husby E."/>
            <person name="Iliev I."/>
            <person name="Jaffe D."/>
            <person name="Jones C."/>
            <person name="Kamal M."/>
            <person name="Kamat A."/>
            <person name="Kamvysselis M."/>
            <person name="Karlsson E."/>
            <person name="Kells C."/>
            <person name="Kieu A."/>
            <person name="Kisner P."/>
            <person name="Kodira C."/>
            <person name="Kulbokas E."/>
            <person name="Labutti K."/>
            <person name="Lama D."/>
            <person name="Landers T."/>
            <person name="Leger J."/>
            <person name="Levine S."/>
            <person name="Lewis D."/>
            <person name="Lewis T."/>
            <person name="Lindblad-toh K."/>
            <person name="Liu X."/>
            <person name="Lokyitsang T."/>
            <person name="Lokyitsang Y."/>
            <person name="Lucien O."/>
            <person name="Lui A."/>
            <person name="Ma L.J."/>
            <person name="Mabbitt R."/>
            <person name="Macdonald J."/>
            <person name="Maclean C."/>
            <person name="Major J."/>
            <person name="Manning J."/>
            <person name="Marabella R."/>
            <person name="Maru K."/>
            <person name="Matthews C."/>
            <person name="Mauceli E."/>
            <person name="Mccarthy M."/>
            <person name="Mcdonough S."/>
            <person name="Mcghee T."/>
            <person name="Meldrim J."/>
            <person name="Meneus L."/>
            <person name="Mesirov J."/>
            <person name="Mihalev A."/>
            <person name="Mihova T."/>
            <person name="Mikkelsen T."/>
            <person name="Mlenga V."/>
            <person name="Moru K."/>
            <person name="Mozes J."/>
            <person name="Mulrain L."/>
            <person name="Munson G."/>
            <person name="Naylor J."/>
            <person name="Newes C."/>
            <person name="Nguyen C."/>
            <person name="Nguyen N."/>
            <person name="Nguyen T."/>
            <person name="Nicol R."/>
            <person name="Nielsen C."/>
            <person name="Nizzari M."/>
            <person name="Norbu C."/>
            <person name="Norbu N."/>
            <person name="O'donnell P."/>
            <person name="Okoawo O."/>
            <person name="O'leary S."/>
            <person name="Omotosho B."/>
            <person name="O'neill K."/>
            <person name="Osman S."/>
            <person name="Parker S."/>
            <person name="Perrin D."/>
            <person name="Phunkhang P."/>
            <person name="Piqani B."/>
            <person name="Purcell S."/>
            <person name="Rachupka T."/>
            <person name="Ramasamy U."/>
            <person name="Rameau R."/>
            <person name="Ray V."/>
            <person name="Raymond C."/>
            <person name="Retta R."/>
            <person name="Richardson S."/>
            <person name="Rise C."/>
            <person name="Rodriguez J."/>
            <person name="Rogers J."/>
            <person name="Rogov P."/>
            <person name="Rutman M."/>
            <person name="Schupbach R."/>
            <person name="Seaman C."/>
            <person name="Settipalli S."/>
            <person name="Sharpe T."/>
            <person name="Sheridan J."/>
            <person name="Sherpa N."/>
            <person name="Shi J."/>
            <person name="Smirnov S."/>
            <person name="Smith C."/>
            <person name="Sougnez C."/>
            <person name="Spencer B."/>
            <person name="Stalker J."/>
            <person name="Stange-thomann N."/>
            <person name="Stavropoulos S."/>
            <person name="Stetson K."/>
            <person name="Stone C."/>
            <person name="Stone S."/>
            <person name="Stubbs M."/>
            <person name="Talamas J."/>
            <person name="Tchuinga P."/>
            <person name="Tenzing P."/>
            <person name="Tesfaye S."/>
            <person name="Theodore J."/>
            <person name="Thoulutsang Y."/>
            <person name="Topham K."/>
            <person name="Towey S."/>
            <person name="Tsamla T."/>
            <person name="Tsomo N."/>
            <person name="Vallee D."/>
            <person name="Vassiliev H."/>
            <person name="Venkataraman V."/>
            <person name="Vinson J."/>
            <person name="Vo A."/>
            <person name="Wade C."/>
            <person name="Wang S."/>
            <person name="Wangchuk T."/>
            <person name="Wangdi T."/>
            <person name="Whittaker C."/>
            <person name="Wilkinson J."/>
            <person name="Wu Y."/>
            <person name="Wyman D."/>
            <person name="Yadav S."/>
            <person name="Yang S."/>
            <person name="Yang X."/>
            <person name="Yeager S."/>
            <person name="Yee E."/>
            <person name="Young G."/>
            <person name="Zainoun J."/>
            <person name="Zembeck L."/>
            <person name="Zimmer A."/>
            <person name="Zody M."/>
            <person name="Lander E."/>
        </authorList>
    </citation>
    <scope>NUCLEOTIDE SEQUENCE [LARGE SCALE GENOMIC DNA]</scope>
</reference>
<name>H2YB18_CIOSA</name>
<dbReference type="InterPro" id="IPR013783">
    <property type="entry name" value="Ig-like_fold"/>
</dbReference>
<feature type="domain" description="Ig-like" evidence="2">
    <location>
        <begin position="173"/>
        <end position="211"/>
    </location>
</feature>
<keyword evidence="4" id="KW-1185">Reference proteome</keyword>
<evidence type="ECO:0000256" key="1">
    <source>
        <dbReference type="SAM" id="SignalP"/>
    </source>
</evidence>
<feature type="chain" id="PRO_5003577492" description="Ig-like domain-containing protein" evidence="1">
    <location>
        <begin position="24"/>
        <end position="211"/>
    </location>
</feature>
<protein>
    <recommendedName>
        <fullName evidence="2">Ig-like domain-containing protein</fullName>
    </recommendedName>
</protein>
<dbReference type="Proteomes" id="UP000007875">
    <property type="component" value="Unassembled WGS sequence"/>
</dbReference>
<dbReference type="GeneTree" id="ENSGT00390000008861"/>
<keyword evidence="1" id="KW-0732">Signal</keyword>
<organism evidence="3 4">
    <name type="scientific">Ciona savignyi</name>
    <name type="common">Pacific transparent sea squirt</name>
    <dbReference type="NCBI Taxonomy" id="51511"/>
    <lineage>
        <taxon>Eukaryota</taxon>
        <taxon>Metazoa</taxon>
        <taxon>Chordata</taxon>
        <taxon>Tunicata</taxon>
        <taxon>Ascidiacea</taxon>
        <taxon>Phlebobranchia</taxon>
        <taxon>Cionidae</taxon>
        <taxon>Ciona</taxon>
    </lineage>
</organism>
<dbReference type="InterPro" id="IPR036179">
    <property type="entry name" value="Ig-like_dom_sf"/>
</dbReference>
<sequence>MAGPLRLLILATIMASISLTAEAEFSIRVPQNYGCASGRKDGLFRHYDVSACKGVWEGHVKDAPLCSAGWHVCSWNDTEMLSAISWYQAVHIEGCFAINAANRDGRCTECSAEDDDMAGIGADCPHQNENEGSCMGQGKVTASWRRHQSHPCDYKPWMTGVTCCRNRRKGSAPVITLSPVPAVQSPAGSEISLKCKAAASPLPHVTWYKNG</sequence>
<dbReference type="InParanoid" id="H2YB18"/>
<reference evidence="3" key="2">
    <citation type="submission" date="2025-08" db="UniProtKB">
        <authorList>
            <consortium name="Ensembl"/>
        </authorList>
    </citation>
    <scope>IDENTIFICATION</scope>
</reference>
<feature type="signal peptide" evidence="1">
    <location>
        <begin position="1"/>
        <end position="23"/>
    </location>
</feature>
<dbReference type="SUPFAM" id="SSF48726">
    <property type="entry name" value="Immunoglobulin"/>
    <property type="match status" value="1"/>
</dbReference>
<dbReference type="Pfam" id="PF13927">
    <property type="entry name" value="Ig_3"/>
    <property type="match status" value="1"/>
</dbReference>
<evidence type="ECO:0000313" key="3">
    <source>
        <dbReference type="Ensembl" id="ENSCSAVP00000002516.1"/>
    </source>
</evidence>
<reference evidence="3" key="3">
    <citation type="submission" date="2025-09" db="UniProtKB">
        <authorList>
            <consortium name="Ensembl"/>
        </authorList>
    </citation>
    <scope>IDENTIFICATION</scope>
</reference>
<dbReference type="InterPro" id="IPR007110">
    <property type="entry name" value="Ig-like_dom"/>
</dbReference>
<dbReference type="AlphaFoldDB" id="H2YB18"/>
<accession>H2YB18</accession>
<dbReference type="Gene3D" id="2.60.40.10">
    <property type="entry name" value="Immunoglobulins"/>
    <property type="match status" value="1"/>
</dbReference>
<evidence type="ECO:0000313" key="4">
    <source>
        <dbReference type="Proteomes" id="UP000007875"/>
    </source>
</evidence>